<feature type="transmembrane region" description="Helical" evidence="1">
    <location>
        <begin position="295"/>
        <end position="314"/>
    </location>
</feature>
<dbReference type="InterPro" id="IPR006674">
    <property type="entry name" value="HD_domain"/>
</dbReference>
<dbReference type="GO" id="GO:0016787">
    <property type="term" value="F:hydrolase activity"/>
    <property type="evidence" value="ECO:0007669"/>
    <property type="project" value="UniProtKB-KW"/>
</dbReference>
<feature type="transmembrane region" description="Helical" evidence="1">
    <location>
        <begin position="320"/>
        <end position="339"/>
    </location>
</feature>
<dbReference type="Gene3D" id="1.10.3210.10">
    <property type="entry name" value="Hypothetical protein af1432"/>
    <property type="match status" value="1"/>
</dbReference>
<dbReference type="Pfam" id="PF01966">
    <property type="entry name" value="HD"/>
    <property type="match status" value="1"/>
</dbReference>
<keyword evidence="3" id="KW-0675">Receptor</keyword>
<keyword evidence="1" id="KW-0472">Membrane</keyword>
<dbReference type="HOGENOM" id="CLU_015767_1_2_9"/>
<dbReference type="AlphaFoldDB" id="A0A097AQU1"/>
<feature type="transmembrane region" description="Helical" evidence="1">
    <location>
        <begin position="419"/>
        <end position="439"/>
    </location>
</feature>
<organism evidence="3 4">
    <name type="scientific">Thermoanaerobacter kivui</name>
    <name type="common">Acetogenium kivui</name>
    <dbReference type="NCBI Taxonomy" id="2325"/>
    <lineage>
        <taxon>Bacteria</taxon>
        <taxon>Bacillati</taxon>
        <taxon>Bacillota</taxon>
        <taxon>Clostridia</taxon>
        <taxon>Thermoanaerobacterales</taxon>
        <taxon>Thermoanaerobacteraceae</taxon>
        <taxon>Thermoanaerobacter</taxon>
    </lineage>
</organism>
<dbReference type="Proteomes" id="UP000029669">
    <property type="component" value="Chromosome"/>
</dbReference>
<sequence length="688" mass="76898">MKKLDKPIKEIIKSEKVIIIFFVILNFVSSYALIYTTVTPPKFDLKAGDVATQDIRAPKDVIDTIATQKKIQEAVNAVNPKYDYNENIAKESYLKLIEFFNKLREVRKSSEAEDKKLQDFKAVTSIILEENDIKVLLKIDDNALINMESMVLSTEKAIMARQITDDALPTVLNDAKSIIENSDIAGELKPVATKILSSVIVPNMIYNAYETNLAKKEAEEKVQPVMYKKGQNIVVSGEVVTQQQIEILKSLGLLKSSSKIDYGMIIGLFLFLALSLFLSIYYIIRLDKKITTKKIYIELLCLTGIFYLILVMTFRSINPLLIPSATLPMLISVLIDPYVAIMIDIIYSLLVGLMVGFNQTFIVMSLFGGLIGAIRLSHAKQRLDFVKAGLYVSGVNLVSIVGIGFLNSNDIISVLKSSLWGIVNGAFSIILVIGTLPFWEAAFDILTPLKLLELSNPNNPLLKKLMMDTPGTYHHSIVVANLAEAASDAIGANSLLVRVGSYYHDIGKIKRPYFFKENQLSGENLHDKISPDLSTLVIISHVKDGVELAKKYRLPQAIIDLIKQHHGTSLVKYFYNKASQNETETCEEEAFRYPGPKPSTKEAAILMLADSVEASVRSIPDPTEENIENMVNKIITDRLNDGQLDDSDLTLKDIKTIKNAFLTALNGMFHRRIEYPDIETSKDKEVLE</sequence>
<dbReference type="PANTHER" id="PTHR36442:SF1">
    <property type="entry name" value="CYCLIC-DI-AMP PHOSPHODIESTERASE PGPH"/>
    <property type="match status" value="1"/>
</dbReference>
<feature type="transmembrane region" description="Helical" evidence="1">
    <location>
        <begin position="388"/>
        <end position="407"/>
    </location>
</feature>
<keyword evidence="1" id="KW-0812">Transmembrane</keyword>
<gene>
    <name evidence="3" type="ORF">TKV_c10040</name>
</gene>
<keyword evidence="4" id="KW-1185">Reference proteome</keyword>
<dbReference type="Pfam" id="PF07697">
    <property type="entry name" value="7TMR-HDED"/>
    <property type="match status" value="1"/>
</dbReference>
<dbReference type="Pfam" id="PF07698">
    <property type="entry name" value="7TM-7TMR_HD"/>
    <property type="match status" value="1"/>
</dbReference>
<keyword evidence="3" id="KW-0378">Hydrolase</keyword>
<accession>A0A097AQU1</accession>
<keyword evidence="1" id="KW-1133">Transmembrane helix</keyword>
<name>A0A097AQU1_THEKI</name>
<dbReference type="InterPro" id="IPR011621">
    <property type="entry name" value="Metal-dep_PHydrolase_7TM_intra"/>
</dbReference>
<feature type="domain" description="HD/PDEase" evidence="2">
    <location>
        <begin position="468"/>
        <end position="624"/>
    </location>
</feature>
<feature type="transmembrane region" description="Helical" evidence="1">
    <location>
        <begin position="346"/>
        <end position="376"/>
    </location>
</feature>
<feature type="transmembrane region" description="Helical" evidence="1">
    <location>
        <begin position="262"/>
        <end position="283"/>
    </location>
</feature>
<dbReference type="RefSeq" id="WP_049684977.1">
    <property type="nucleotide sequence ID" value="NZ_CP009170.1"/>
</dbReference>
<protein>
    <submittedName>
        <fullName evidence="3">7TM receptor with intracellular metal dependent phosphohydrolase</fullName>
    </submittedName>
</protein>
<evidence type="ECO:0000313" key="3">
    <source>
        <dbReference type="EMBL" id="AIS52181.1"/>
    </source>
</evidence>
<dbReference type="SMART" id="SM00471">
    <property type="entry name" value="HDc"/>
    <property type="match status" value="1"/>
</dbReference>
<dbReference type="STRING" id="2325.TKV_c10040"/>
<evidence type="ECO:0000256" key="1">
    <source>
        <dbReference type="SAM" id="Phobius"/>
    </source>
</evidence>
<dbReference type="KEGG" id="tki:TKV_c10040"/>
<proteinExistence type="predicted"/>
<dbReference type="PANTHER" id="PTHR36442">
    <property type="entry name" value="CYCLIC-DI-AMP PHOSPHODIESTERASE PGPH"/>
    <property type="match status" value="1"/>
</dbReference>
<dbReference type="CDD" id="cd00077">
    <property type="entry name" value="HDc"/>
    <property type="match status" value="1"/>
</dbReference>
<dbReference type="InterPro" id="IPR006675">
    <property type="entry name" value="HDIG_dom"/>
</dbReference>
<dbReference type="OrthoDB" id="9806952at2"/>
<dbReference type="InterPro" id="IPR052722">
    <property type="entry name" value="PgpH_phosphodiesterase"/>
</dbReference>
<reference evidence="4" key="1">
    <citation type="journal article" date="2015" name="Genome Announc.">
        <title>Whole-Genome Sequences of 80 Environmental and Clinical Isolates of Burkholderia pseudomallei.</title>
        <authorList>
            <person name="Johnson S.L."/>
            <person name="Baker A.L."/>
            <person name="Chain P.S."/>
            <person name="Currie B.J."/>
            <person name="Daligault H.E."/>
            <person name="Davenport K.W."/>
            <person name="Davis C.B."/>
            <person name="Inglis T.J."/>
            <person name="Kaestli M."/>
            <person name="Koren S."/>
            <person name="Mayo M."/>
            <person name="Merritt A.J."/>
            <person name="Price E.P."/>
            <person name="Sarovich D.S."/>
            <person name="Warner J."/>
            <person name="Rosovitz M.J."/>
        </authorList>
    </citation>
    <scope>NUCLEOTIDE SEQUENCE [LARGE SCALE GENOMIC DNA]</scope>
    <source>
        <strain evidence="4">DSM 2030</strain>
    </source>
</reference>
<dbReference type="EMBL" id="CP009170">
    <property type="protein sequence ID" value="AIS52181.1"/>
    <property type="molecule type" value="Genomic_DNA"/>
</dbReference>
<dbReference type="SUPFAM" id="SSF109604">
    <property type="entry name" value="HD-domain/PDEase-like"/>
    <property type="match status" value="1"/>
</dbReference>
<evidence type="ECO:0000313" key="4">
    <source>
        <dbReference type="Proteomes" id="UP000029669"/>
    </source>
</evidence>
<dbReference type="NCBIfam" id="TIGR00277">
    <property type="entry name" value="HDIG"/>
    <property type="match status" value="1"/>
</dbReference>
<dbReference type="InterPro" id="IPR011624">
    <property type="entry name" value="Metal-dep_PHydrolase_7TM_extra"/>
</dbReference>
<dbReference type="eggNOG" id="COG1480">
    <property type="taxonomic scope" value="Bacteria"/>
</dbReference>
<dbReference type="InterPro" id="IPR003607">
    <property type="entry name" value="HD/PDEase_dom"/>
</dbReference>
<evidence type="ECO:0000259" key="2">
    <source>
        <dbReference type="SMART" id="SM00471"/>
    </source>
</evidence>
<feature type="transmembrane region" description="Helical" evidence="1">
    <location>
        <begin position="16"/>
        <end position="35"/>
    </location>
</feature>